<comment type="caution">
    <text evidence="2">The sequence shown here is derived from an EMBL/GenBank/DDBJ whole genome shotgun (WGS) entry which is preliminary data.</text>
</comment>
<organism evidence="2 3">
    <name type="scientific">Actinomadura yumaensis</name>
    <dbReference type="NCBI Taxonomy" id="111807"/>
    <lineage>
        <taxon>Bacteria</taxon>
        <taxon>Bacillati</taxon>
        <taxon>Actinomycetota</taxon>
        <taxon>Actinomycetes</taxon>
        <taxon>Streptosporangiales</taxon>
        <taxon>Thermomonosporaceae</taxon>
        <taxon>Actinomadura</taxon>
    </lineage>
</organism>
<dbReference type="EMBL" id="JBHSXS010000028">
    <property type="protein sequence ID" value="MFC6884582.1"/>
    <property type="molecule type" value="Genomic_DNA"/>
</dbReference>
<evidence type="ECO:0000256" key="1">
    <source>
        <dbReference type="SAM" id="MobiDB-lite"/>
    </source>
</evidence>
<name>A0ABW2CRZ2_9ACTN</name>
<keyword evidence="3" id="KW-1185">Reference proteome</keyword>
<reference evidence="3" key="1">
    <citation type="journal article" date="2019" name="Int. J. Syst. Evol. Microbiol.">
        <title>The Global Catalogue of Microorganisms (GCM) 10K type strain sequencing project: providing services to taxonomists for standard genome sequencing and annotation.</title>
        <authorList>
            <consortium name="The Broad Institute Genomics Platform"/>
            <consortium name="The Broad Institute Genome Sequencing Center for Infectious Disease"/>
            <person name="Wu L."/>
            <person name="Ma J."/>
        </authorList>
    </citation>
    <scope>NUCLEOTIDE SEQUENCE [LARGE SCALE GENOMIC DNA]</scope>
    <source>
        <strain evidence="3">JCM 3369</strain>
    </source>
</reference>
<feature type="region of interest" description="Disordered" evidence="1">
    <location>
        <begin position="103"/>
        <end position="129"/>
    </location>
</feature>
<accession>A0ABW2CRZ2</accession>
<evidence type="ECO:0000313" key="2">
    <source>
        <dbReference type="EMBL" id="MFC6884582.1"/>
    </source>
</evidence>
<evidence type="ECO:0000313" key="3">
    <source>
        <dbReference type="Proteomes" id="UP001596380"/>
    </source>
</evidence>
<dbReference type="RefSeq" id="WP_160820265.1">
    <property type="nucleotide sequence ID" value="NZ_JBHSXE010000001.1"/>
</dbReference>
<sequence length="129" mass="13960">MTHDHGVVLARPAALVDLALAGLEEAMYSRGHSKALIDLLVAAARDRAALRLAEEPALDVEVSVQRAWTAVAPVFAGLMAQHGFLPGTVRDVHEEGARNIARVRRYREVTEGPGARPAGDRPDDPRPRE</sequence>
<gene>
    <name evidence="2" type="ORF">ACFQKB_32820</name>
</gene>
<feature type="compositionally biased region" description="Basic and acidic residues" evidence="1">
    <location>
        <begin position="118"/>
        <end position="129"/>
    </location>
</feature>
<proteinExistence type="predicted"/>
<dbReference type="Proteomes" id="UP001596380">
    <property type="component" value="Unassembled WGS sequence"/>
</dbReference>
<protein>
    <submittedName>
        <fullName evidence="2">Uncharacterized protein</fullName>
    </submittedName>
</protein>